<sequence length="302" mass="35312">MAVEDYFDDLPYFDIEFPLLNDEKIKDRTRLILSKLRPDWQNNITFTIFSSGITNKVICANGPFSKEKNCQERVILRIFGKNTEKIIDRAQEINSWTTLSKNGCAAPLYGRFSNGVICGFLEGQPLNISTIRDPHIAKRIGESLARIHKIKFSGYDSCKKPLKYQIICQDVENQQRITRFLIANVISFEKDVNLLKKFIRKLDVPIVFCHNDLLAYNILYDINQDRANFIDYEYADYNYQLFDIANHFCEYAGVENMDYSLCPSKEQKRTWIKNYLRSYLEREPCDDEIIQLLDGIDIFEAV</sequence>
<name>A0A0N4U9D5_DRAME</name>
<dbReference type="Proteomes" id="UP000274756">
    <property type="component" value="Unassembled WGS sequence"/>
</dbReference>
<proteinExistence type="inferred from homology"/>
<dbReference type="AlphaFoldDB" id="A0A0N4U9D5"/>
<dbReference type="Gene3D" id="3.90.1200.10">
    <property type="match status" value="1"/>
</dbReference>
<comment type="similarity">
    <text evidence="4">Belongs to the choline/ethanolamine kinase family.</text>
</comment>
<keyword evidence="1" id="KW-0443">Lipid metabolism</keyword>
<evidence type="ECO:0000256" key="2">
    <source>
        <dbReference type="ARBA" id="ARBA00023264"/>
    </source>
</evidence>
<dbReference type="GO" id="GO:0006646">
    <property type="term" value="P:phosphatidylethanolamine biosynthetic process"/>
    <property type="evidence" value="ECO:0007669"/>
    <property type="project" value="TreeGrafter"/>
</dbReference>
<keyword evidence="1" id="KW-0444">Lipid biosynthesis</keyword>
<dbReference type="PANTHER" id="PTHR22603">
    <property type="entry name" value="CHOLINE/ETHANOALAMINE KINASE"/>
    <property type="match status" value="1"/>
</dbReference>
<protein>
    <recommendedName>
        <fullName evidence="5">ethanolamine kinase</fullName>
        <ecNumber evidence="5">2.7.1.82</ecNumber>
    </recommendedName>
</protein>
<evidence type="ECO:0000313" key="8">
    <source>
        <dbReference type="Proteomes" id="UP000274756"/>
    </source>
</evidence>
<dbReference type="GO" id="GO:0005737">
    <property type="term" value="C:cytoplasm"/>
    <property type="evidence" value="ECO:0007669"/>
    <property type="project" value="TreeGrafter"/>
</dbReference>
<comment type="pathway">
    <text evidence="3">Phospholipid metabolism; phosphatidylethanolamine biosynthesis; phosphatidylethanolamine from ethanolamine: step 1/3.</text>
</comment>
<dbReference type="PANTHER" id="PTHR22603:SF66">
    <property type="entry name" value="ETHANOLAMINE KINASE"/>
    <property type="match status" value="1"/>
</dbReference>
<dbReference type="OrthoDB" id="10267235at2759"/>
<dbReference type="Gene3D" id="3.30.200.20">
    <property type="entry name" value="Phosphorylase Kinase, domain 1"/>
    <property type="match status" value="1"/>
</dbReference>
<keyword evidence="1" id="KW-0594">Phospholipid biosynthesis</keyword>
<evidence type="ECO:0000256" key="3">
    <source>
        <dbReference type="ARBA" id="ARBA00037883"/>
    </source>
</evidence>
<evidence type="ECO:0000256" key="1">
    <source>
        <dbReference type="ARBA" id="ARBA00023209"/>
    </source>
</evidence>
<dbReference type="InterPro" id="IPR011009">
    <property type="entry name" value="Kinase-like_dom_sf"/>
</dbReference>
<evidence type="ECO:0000256" key="5">
    <source>
        <dbReference type="ARBA" id="ARBA00038874"/>
    </source>
</evidence>
<dbReference type="WBParaSite" id="DME_0000368801-mRNA-1">
    <property type="protein sequence ID" value="DME_0000368801-mRNA-1"/>
    <property type="gene ID" value="DME_0000368801"/>
</dbReference>
<keyword evidence="2" id="KW-1208">Phospholipid metabolism</keyword>
<dbReference type="STRING" id="318479.A0A0N4U9D5"/>
<gene>
    <name evidence="6" type="ORF">DME_LOCUS7693</name>
</gene>
<evidence type="ECO:0000313" key="9">
    <source>
        <dbReference type="WBParaSite" id="DME_0000368801-mRNA-1"/>
    </source>
</evidence>
<evidence type="ECO:0000313" key="6">
    <source>
        <dbReference type="EMBL" id="VDN57720.1"/>
    </source>
</evidence>
<dbReference type="Pfam" id="PF01633">
    <property type="entry name" value="Choline_kinase"/>
    <property type="match status" value="1"/>
</dbReference>
<keyword evidence="8" id="KW-1185">Reference proteome</keyword>
<accession>A0A0N4U9D5</accession>
<dbReference type="SUPFAM" id="SSF56112">
    <property type="entry name" value="Protein kinase-like (PK-like)"/>
    <property type="match status" value="1"/>
</dbReference>
<dbReference type="GO" id="GO:0004305">
    <property type="term" value="F:ethanolamine kinase activity"/>
    <property type="evidence" value="ECO:0007669"/>
    <property type="project" value="UniProtKB-EC"/>
</dbReference>
<organism evidence="7 9">
    <name type="scientific">Dracunculus medinensis</name>
    <name type="common">Guinea worm</name>
    <dbReference type="NCBI Taxonomy" id="318479"/>
    <lineage>
        <taxon>Eukaryota</taxon>
        <taxon>Metazoa</taxon>
        <taxon>Ecdysozoa</taxon>
        <taxon>Nematoda</taxon>
        <taxon>Chromadorea</taxon>
        <taxon>Rhabditida</taxon>
        <taxon>Spirurina</taxon>
        <taxon>Dracunculoidea</taxon>
        <taxon>Dracunculidae</taxon>
        <taxon>Dracunculus</taxon>
    </lineage>
</organism>
<dbReference type="EMBL" id="UYYG01001162">
    <property type="protein sequence ID" value="VDN57720.1"/>
    <property type="molecule type" value="Genomic_DNA"/>
</dbReference>
<evidence type="ECO:0000313" key="7">
    <source>
        <dbReference type="Proteomes" id="UP000038040"/>
    </source>
</evidence>
<reference evidence="6 8" key="2">
    <citation type="submission" date="2018-11" db="EMBL/GenBank/DDBJ databases">
        <authorList>
            <consortium name="Pathogen Informatics"/>
        </authorList>
    </citation>
    <scope>NUCLEOTIDE SEQUENCE [LARGE SCALE GENOMIC DNA]</scope>
</reference>
<dbReference type="Proteomes" id="UP000038040">
    <property type="component" value="Unplaced"/>
</dbReference>
<reference evidence="9" key="1">
    <citation type="submission" date="2016-04" db="UniProtKB">
        <authorList>
            <consortium name="WormBaseParasite"/>
        </authorList>
    </citation>
    <scope>IDENTIFICATION</scope>
</reference>
<dbReference type="EC" id="2.7.1.82" evidence="5"/>
<evidence type="ECO:0000256" key="4">
    <source>
        <dbReference type="ARBA" id="ARBA00038211"/>
    </source>
</evidence>